<dbReference type="Gene3D" id="3.30.70.1020">
    <property type="entry name" value="Trehalose-6-phosphate phosphatase related protein, domain 2"/>
    <property type="match status" value="1"/>
</dbReference>
<dbReference type="GO" id="GO:0004805">
    <property type="term" value="F:trehalose-phosphatase activity"/>
    <property type="evidence" value="ECO:0007669"/>
    <property type="project" value="TreeGrafter"/>
</dbReference>
<dbReference type="OrthoDB" id="755951at2759"/>
<dbReference type="InterPro" id="IPR001830">
    <property type="entry name" value="Glyco_trans_20"/>
</dbReference>
<evidence type="ECO:0000313" key="4">
    <source>
        <dbReference type="Proteomes" id="UP000015464"/>
    </source>
</evidence>
<protein>
    <submittedName>
        <fullName evidence="3">Trehalose-phosphate synthase Tps2</fullName>
    </submittedName>
</protein>
<comment type="similarity">
    <text evidence="1">In the N-terminal section; belongs to the glycosyltransferase 20 family.</text>
</comment>
<dbReference type="InterPro" id="IPR003337">
    <property type="entry name" value="Trehalose_PPase"/>
</dbReference>
<dbReference type="GeneID" id="25038008"/>
<dbReference type="Proteomes" id="UP000015464">
    <property type="component" value="Unassembled WGS sequence"/>
</dbReference>
<dbReference type="eggNOG" id="KOG1050">
    <property type="taxonomic scope" value="Eukaryota"/>
</dbReference>
<proteinExistence type="inferred from homology"/>
<comment type="similarity">
    <text evidence="2">In the C-terminal section; belongs to the trehalose phosphatase family.</text>
</comment>
<gene>
    <name evidence="3" type="ORF">SPOG_03691</name>
</gene>
<dbReference type="EMBL" id="KE546988">
    <property type="protein sequence ID" value="EPY53152.1"/>
    <property type="molecule type" value="Genomic_DNA"/>
</dbReference>
<dbReference type="Gene3D" id="3.40.50.1000">
    <property type="entry name" value="HAD superfamily/HAD-like"/>
    <property type="match status" value="1"/>
</dbReference>
<dbReference type="PANTHER" id="PTHR10788">
    <property type="entry name" value="TREHALOSE-6-PHOSPHATE SYNTHASE"/>
    <property type="match status" value="1"/>
</dbReference>
<dbReference type="STRING" id="653667.S9X7Q7"/>
<dbReference type="GO" id="GO:0005992">
    <property type="term" value="P:trehalose biosynthetic process"/>
    <property type="evidence" value="ECO:0007669"/>
    <property type="project" value="InterPro"/>
</dbReference>
<organism evidence="3 4">
    <name type="scientific">Schizosaccharomyces cryophilus (strain OY26 / ATCC MYA-4695 / CBS 11777 / NBRC 106824 / NRRL Y48691)</name>
    <name type="common">Fission yeast</name>
    <dbReference type="NCBI Taxonomy" id="653667"/>
    <lineage>
        <taxon>Eukaryota</taxon>
        <taxon>Fungi</taxon>
        <taxon>Dikarya</taxon>
        <taxon>Ascomycota</taxon>
        <taxon>Taphrinomycotina</taxon>
        <taxon>Schizosaccharomycetes</taxon>
        <taxon>Schizosaccharomycetales</taxon>
        <taxon>Schizosaccharomycetaceae</taxon>
        <taxon>Schizosaccharomyces</taxon>
    </lineage>
</organism>
<dbReference type="SUPFAM" id="SSF53756">
    <property type="entry name" value="UDP-Glycosyltransferase/glycogen phosphorylase"/>
    <property type="match status" value="1"/>
</dbReference>
<dbReference type="Pfam" id="PF00982">
    <property type="entry name" value="Glyco_transf_20"/>
    <property type="match status" value="1"/>
</dbReference>
<dbReference type="PANTHER" id="PTHR10788:SF123">
    <property type="entry name" value="TREHALOSE-PHOSPHATASE"/>
    <property type="match status" value="1"/>
</dbReference>
<dbReference type="GO" id="GO:0005946">
    <property type="term" value="C:alpha,alpha-trehalose-phosphate synthase complex (UDP-forming)"/>
    <property type="evidence" value="ECO:0007669"/>
    <property type="project" value="TreeGrafter"/>
</dbReference>
<sequence length="858" mass="97403">MHSEPQKNGPATPYHRVINVSRNFQLKASIDKGSREWSFQPRSSSAALYSAIASLGNSDSPWESIFVASPGAVQITQNETMSSSAVVNVNSSSNVLSSQRRSPSSTIFTPKDQASFLEKAYQFYKDRNIISKIVPVWGKLRLKSAPGSPPVSSIQDPSEVLNYASDVGSNRLLEGPTYADNVLWDVLHYRIPTIDGFQQQIWWKDFNRWTQYFADHIVSIYRPGDLILIHDYSLFLLPKLIRKRLPDADIVFFLHVPFCTSEIFRCLPKRAEILNGVLASNVIGFQTDSYARHFLSTCVNALGLEITSSSHVDTSDGFRAAILSSHVNIDVPRVYSICNKQSVQSKVSQLRHLYHQNMKVIVGRDRLDKVCGIIHKLRAFRQLLLKYPQWRKRVILIQITSSTVGNNNSDLEMQVENLVTQINSEFGSLDYVPIHHFHQLLSAEEYFALLSAADVACVSSIRDAMNTMALEFVACQKKNKGSLILSEFSGTAEVLVSASVVNPYNYTGFADTINDCLRKSMKDREQKFSSLWMQATSQSSQQWIYKLISRSGNEIRSVKSRMTTPLLTLSDIQKQYKEAKKRLFILDYDGTLIQAARNSLDAAPTDRVLRTLKRLVSDNRNIIWILSGRSKAFMEDWMGDISELGLSSEHGSIIRPPMARSWYNNTEKLDLSWKDTVRDIFQYYVERTQGSYIEEKRNSLSWCYQNANSTYSRFQSLECQTNLEGLLKQHDVEISPGKFFLEVHPNYLNKGALVKRILKRTGKTDFIFCAGDDRTDENMFEVFLPMPFDYFVHSNLVGDDTDYVDPSMSSIDGKQVDYNIGNSKITAYRVHIGLTDKSTLADYHLPSPKDLVDLLLTL</sequence>
<keyword evidence="4" id="KW-1185">Reference proteome</keyword>
<evidence type="ECO:0000256" key="2">
    <source>
        <dbReference type="ARBA" id="ARBA00006330"/>
    </source>
</evidence>
<accession>S9X7Q7</accession>
<dbReference type="InterPro" id="IPR023214">
    <property type="entry name" value="HAD_sf"/>
</dbReference>
<dbReference type="GO" id="GO:0003825">
    <property type="term" value="F:alpha,alpha-trehalose-phosphate synthase (UDP-forming) activity"/>
    <property type="evidence" value="ECO:0007669"/>
    <property type="project" value="TreeGrafter"/>
</dbReference>
<dbReference type="HOGENOM" id="CLU_002351_3_0_1"/>
<evidence type="ECO:0000256" key="1">
    <source>
        <dbReference type="ARBA" id="ARBA00005409"/>
    </source>
</evidence>
<dbReference type="RefSeq" id="XP_013021409.1">
    <property type="nucleotide sequence ID" value="XM_013165955.1"/>
</dbReference>
<dbReference type="InterPro" id="IPR006379">
    <property type="entry name" value="HAD-SF_hydro_IIB"/>
</dbReference>
<dbReference type="FunFam" id="3.30.70.1020:FF:000001">
    <property type="entry name" value="Alpha,alpha-trehalose-phosphate synthase [UDP-forming] 1"/>
    <property type="match status" value="1"/>
</dbReference>
<dbReference type="InterPro" id="IPR036412">
    <property type="entry name" value="HAD-like_sf"/>
</dbReference>
<dbReference type="SUPFAM" id="SSF56784">
    <property type="entry name" value="HAD-like"/>
    <property type="match status" value="1"/>
</dbReference>
<dbReference type="CDD" id="cd03788">
    <property type="entry name" value="GT20_TPS"/>
    <property type="match status" value="1"/>
</dbReference>
<dbReference type="GO" id="GO:0005829">
    <property type="term" value="C:cytosol"/>
    <property type="evidence" value="ECO:0007669"/>
    <property type="project" value="TreeGrafter"/>
</dbReference>
<evidence type="ECO:0000313" key="3">
    <source>
        <dbReference type="EMBL" id="EPY53152.1"/>
    </source>
</evidence>
<dbReference type="NCBIfam" id="TIGR01484">
    <property type="entry name" value="HAD-SF-IIB"/>
    <property type="match status" value="1"/>
</dbReference>
<dbReference type="OMA" id="GWEFSWD"/>
<dbReference type="Pfam" id="PF02358">
    <property type="entry name" value="Trehalose_PPase"/>
    <property type="match status" value="1"/>
</dbReference>
<name>S9X7Q7_SCHCR</name>
<dbReference type="Gene3D" id="3.40.50.2000">
    <property type="entry name" value="Glycogen Phosphorylase B"/>
    <property type="match status" value="2"/>
</dbReference>
<reference evidence="3 4" key="1">
    <citation type="journal article" date="2011" name="Science">
        <title>Comparative functional genomics of the fission yeasts.</title>
        <authorList>
            <person name="Rhind N."/>
            <person name="Chen Z."/>
            <person name="Yassour M."/>
            <person name="Thompson D.A."/>
            <person name="Haas B.J."/>
            <person name="Habib N."/>
            <person name="Wapinski I."/>
            <person name="Roy S."/>
            <person name="Lin M.F."/>
            <person name="Heiman D.I."/>
            <person name="Young S.K."/>
            <person name="Furuya K."/>
            <person name="Guo Y."/>
            <person name="Pidoux A."/>
            <person name="Chen H.M."/>
            <person name="Robbertse B."/>
            <person name="Goldberg J.M."/>
            <person name="Aoki K."/>
            <person name="Bayne E.H."/>
            <person name="Berlin A.M."/>
            <person name="Desjardins C.A."/>
            <person name="Dobbs E."/>
            <person name="Dukaj L."/>
            <person name="Fan L."/>
            <person name="FitzGerald M.G."/>
            <person name="French C."/>
            <person name="Gujja S."/>
            <person name="Hansen K."/>
            <person name="Keifenheim D."/>
            <person name="Levin J.Z."/>
            <person name="Mosher R.A."/>
            <person name="Mueller C.A."/>
            <person name="Pfiffner J."/>
            <person name="Priest M."/>
            <person name="Russ C."/>
            <person name="Smialowska A."/>
            <person name="Swoboda P."/>
            <person name="Sykes S.M."/>
            <person name="Vaughn M."/>
            <person name="Vengrova S."/>
            <person name="Yoder R."/>
            <person name="Zeng Q."/>
            <person name="Allshire R."/>
            <person name="Baulcombe D."/>
            <person name="Birren B.W."/>
            <person name="Brown W."/>
            <person name="Ekwall K."/>
            <person name="Kellis M."/>
            <person name="Leatherwood J."/>
            <person name="Levin H."/>
            <person name="Margalit H."/>
            <person name="Martienssen R."/>
            <person name="Nieduszynski C.A."/>
            <person name="Spatafora J.W."/>
            <person name="Friedman N."/>
            <person name="Dalgaard J.Z."/>
            <person name="Baumann P."/>
            <person name="Niki H."/>
            <person name="Regev A."/>
            <person name="Nusbaum C."/>
        </authorList>
    </citation>
    <scope>NUCLEOTIDE SEQUENCE [LARGE SCALE GENOMIC DNA]</scope>
    <source>
        <strain evidence="4">OY26 / ATCC MYA-4695 / CBS 11777 / NBRC 106824 / NRRL Y48691</strain>
    </source>
</reference>
<dbReference type="GO" id="GO:0034605">
    <property type="term" value="P:cellular response to heat"/>
    <property type="evidence" value="ECO:0007669"/>
    <property type="project" value="TreeGrafter"/>
</dbReference>
<dbReference type="NCBIfam" id="TIGR00685">
    <property type="entry name" value="T6PP"/>
    <property type="match status" value="1"/>
</dbReference>
<dbReference type="AlphaFoldDB" id="S9X7Q7"/>
<dbReference type="CDD" id="cd01627">
    <property type="entry name" value="HAD_TPP"/>
    <property type="match status" value="1"/>
</dbReference>
<dbReference type="GO" id="GO:0031505">
    <property type="term" value="P:fungal-type cell wall organization"/>
    <property type="evidence" value="ECO:0007669"/>
    <property type="project" value="TreeGrafter"/>
</dbReference>